<keyword evidence="1" id="KW-1185">Reference proteome</keyword>
<reference evidence="2" key="1">
    <citation type="submission" date="2016-11" db="UniProtKB">
        <authorList>
            <consortium name="WormBaseParasite"/>
        </authorList>
    </citation>
    <scope>IDENTIFICATION</scope>
</reference>
<dbReference type="Proteomes" id="UP000095283">
    <property type="component" value="Unplaced"/>
</dbReference>
<proteinExistence type="predicted"/>
<sequence>MRSCSNQQQFPFYANSVAFPNIYYSDPGARLVTSNVPALSEFLLIPQKTLKIYYFYSRHTKRISFSGIIRFFPIFVRFLSAVPSNSATSPLSLAWMIFIEYQFY</sequence>
<evidence type="ECO:0000313" key="2">
    <source>
        <dbReference type="WBParaSite" id="Hba_02586"/>
    </source>
</evidence>
<name>A0A1I7WD15_HETBA</name>
<organism evidence="1 2">
    <name type="scientific">Heterorhabditis bacteriophora</name>
    <name type="common">Entomopathogenic nematode worm</name>
    <dbReference type="NCBI Taxonomy" id="37862"/>
    <lineage>
        <taxon>Eukaryota</taxon>
        <taxon>Metazoa</taxon>
        <taxon>Ecdysozoa</taxon>
        <taxon>Nematoda</taxon>
        <taxon>Chromadorea</taxon>
        <taxon>Rhabditida</taxon>
        <taxon>Rhabditina</taxon>
        <taxon>Rhabditomorpha</taxon>
        <taxon>Strongyloidea</taxon>
        <taxon>Heterorhabditidae</taxon>
        <taxon>Heterorhabditis</taxon>
    </lineage>
</organism>
<dbReference type="AlphaFoldDB" id="A0A1I7WD15"/>
<accession>A0A1I7WD15</accession>
<evidence type="ECO:0000313" key="1">
    <source>
        <dbReference type="Proteomes" id="UP000095283"/>
    </source>
</evidence>
<dbReference type="WBParaSite" id="Hba_02586">
    <property type="protein sequence ID" value="Hba_02586"/>
    <property type="gene ID" value="Hba_02586"/>
</dbReference>
<protein>
    <submittedName>
        <fullName evidence="2">Uncharacterized protein</fullName>
    </submittedName>
</protein>